<feature type="transmembrane region" description="Helical" evidence="1">
    <location>
        <begin position="129"/>
        <end position="151"/>
    </location>
</feature>
<keyword evidence="1" id="KW-1133">Transmembrane helix</keyword>
<accession>A0AAX1L7M4</accession>
<keyword evidence="1" id="KW-0812">Transmembrane</keyword>
<evidence type="ECO:0000313" key="2">
    <source>
        <dbReference type="EMBL" id="QRP70412.1"/>
    </source>
</evidence>
<evidence type="ECO:0000256" key="1">
    <source>
        <dbReference type="SAM" id="Phobius"/>
    </source>
</evidence>
<dbReference type="EMBL" id="CP069534">
    <property type="protein sequence ID" value="QRP70412.1"/>
    <property type="molecule type" value="Genomic_DNA"/>
</dbReference>
<name>A0AAX1L7M4_9CORY</name>
<evidence type="ECO:0000313" key="3">
    <source>
        <dbReference type="Proteomes" id="UP000617681"/>
    </source>
</evidence>
<dbReference type="AlphaFoldDB" id="A0AAX1L7M4"/>
<proteinExistence type="predicted"/>
<keyword evidence="1" id="KW-0472">Membrane</keyword>
<protein>
    <recommendedName>
        <fullName evidence="4">Methylamine utilization protein MauE</fullName>
    </recommendedName>
</protein>
<gene>
    <name evidence="2" type="ORF">I6J21_11770</name>
</gene>
<dbReference type="RefSeq" id="WP_005393367.1">
    <property type="nucleotide sequence ID" value="NZ_CP069534.1"/>
</dbReference>
<sequence length="259" mass="28717">MESVITVGMLPSIAGVTGITVLVVSAVRKFWANFFVREGSTELVGFQISDWLVIFIEALIILLALQMDFPMGNLIIGLYFMLLTGIAFSLRGSQCNCFGISRNNIDFVHLSFLGMIALANFASTLVEDAIFSSRSVIFGFGLGGLVLYFWLRPRKIESRRHHPASFAGRSIDFQNVTGVTILTQRGCKSCAVLIDILGDQEFSVPLTFEDEKNSDLVRQNSVASFPTAIVHVGQDSDIRHHEQLHGITEIVQFLVKERL</sequence>
<feature type="transmembrane region" description="Helical" evidence="1">
    <location>
        <begin position="43"/>
        <end position="65"/>
    </location>
</feature>
<feature type="transmembrane region" description="Helical" evidence="1">
    <location>
        <begin position="12"/>
        <end position="31"/>
    </location>
</feature>
<organism evidence="2 3">
    <name type="scientific">Corynebacterium glucuronolyticum</name>
    <dbReference type="NCBI Taxonomy" id="39791"/>
    <lineage>
        <taxon>Bacteria</taxon>
        <taxon>Bacillati</taxon>
        <taxon>Actinomycetota</taxon>
        <taxon>Actinomycetes</taxon>
        <taxon>Mycobacteriales</taxon>
        <taxon>Corynebacteriaceae</taxon>
        <taxon>Corynebacterium</taxon>
    </lineage>
</organism>
<feature type="transmembrane region" description="Helical" evidence="1">
    <location>
        <begin position="71"/>
        <end position="92"/>
    </location>
</feature>
<evidence type="ECO:0008006" key="4">
    <source>
        <dbReference type="Google" id="ProtNLM"/>
    </source>
</evidence>
<dbReference type="Proteomes" id="UP000617681">
    <property type="component" value="Chromosome"/>
</dbReference>
<reference evidence="2" key="1">
    <citation type="submission" date="2021-02" db="EMBL/GenBank/DDBJ databases">
        <title>FDA dAtabase for Regulatory Grade micrObial Sequences (FDA-ARGOS): Supporting development and validation of Infectious Disease Dx tests.</title>
        <authorList>
            <person name="Sproer C."/>
            <person name="Gronow S."/>
            <person name="Severitt S."/>
            <person name="Schroder I."/>
            <person name="Tallon L."/>
            <person name="Sadzewicz L."/>
            <person name="Zhao X."/>
            <person name="Boylan J."/>
            <person name="Ott S."/>
            <person name="Bowen H."/>
            <person name="Vavikolanu K."/>
            <person name="Mehta A."/>
            <person name="Aluvathingal J."/>
            <person name="Nadendla S."/>
            <person name="Lowell S."/>
            <person name="Myers T."/>
            <person name="Yan Y."/>
            <person name="Sichtig H."/>
        </authorList>
    </citation>
    <scope>NUCLEOTIDE SEQUENCE</scope>
    <source>
        <strain evidence="2">FDAARGOS_1191</strain>
    </source>
</reference>
<feature type="transmembrane region" description="Helical" evidence="1">
    <location>
        <begin position="104"/>
        <end position="123"/>
    </location>
</feature>